<dbReference type="EMBL" id="CP011114">
    <property type="protein sequence ID" value="AKG36113.1"/>
    <property type="molecule type" value="Genomic_DNA"/>
</dbReference>
<proteinExistence type="predicted"/>
<protein>
    <submittedName>
        <fullName evidence="1">Uncharacterized protein</fullName>
    </submittedName>
</protein>
<gene>
    <name evidence="1" type="ORF">VK70_17390</name>
</gene>
<evidence type="ECO:0000313" key="2">
    <source>
        <dbReference type="Proteomes" id="UP000034189"/>
    </source>
</evidence>
<evidence type="ECO:0000313" key="1">
    <source>
        <dbReference type="EMBL" id="AKG36113.1"/>
    </source>
</evidence>
<accession>A0A0F7FCN5</accession>
<sequence length="155" mass="17199">METVHINELLPHSYINHYGEVITLDQAKEIIAAGGQPILYTVTDDFIAAAVKATSEEFKDGIYNEVFTAPDPGKKLVLYGASAETLKISCHATGGPYGAGVYEIHDEHNRFLGLCSVPALKELGVVRRIDHYRKAEAFLNTAAGREWFMQNRRFS</sequence>
<dbReference type="HOGENOM" id="CLU_1693725_0_0_9"/>
<reference evidence="1 2" key="2">
    <citation type="journal article" date="2016" name="Genome Announc.">
        <title>Genome Sequence of a Gram-Positive Diazotroph, Paenibacillus durus Type Strain ATCC 35681.</title>
        <authorList>
            <person name="Halim M.A."/>
            <person name="Rahman A.Y."/>
            <person name="Sim K.S."/>
            <person name="Yam H.C."/>
            <person name="Rahim A.A."/>
            <person name="Ghazali A.H."/>
            <person name="Najimudin N."/>
        </authorList>
    </citation>
    <scope>NUCLEOTIDE SEQUENCE [LARGE SCALE GENOMIC DNA]</scope>
    <source>
        <strain evidence="1 2">ATCC 35681</strain>
    </source>
</reference>
<dbReference type="Proteomes" id="UP000034189">
    <property type="component" value="Chromosome"/>
</dbReference>
<reference evidence="1 2" key="1">
    <citation type="submission" date="2015-03" db="EMBL/GenBank/DDBJ databases">
        <authorList>
            <person name="Abdul Halim M."/>
        </authorList>
    </citation>
    <scope>NUCLEOTIDE SEQUENCE [LARGE SCALE GENOMIC DNA]</scope>
    <source>
        <strain evidence="1 2">ATCC 35681</strain>
    </source>
</reference>
<dbReference type="PATRIC" id="fig|1333534.5.peg.3832"/>
<dbReference type="OrthoDB" id="2658806at2"/>
<dbReference type="RefSeq" id="WP_025698460.1">
    <property type="nucleotide sequence ID" value="NZ_ASQQ01000601.1"/>
</dbReference>
<dbReference type="AlphaFoldDB" id="A0A0F7FCN5"/>
<name>A0A0F7FCN5_PAEDU</name>
<organism evidence="1 2">
    <name type="scientific">Paenibacillus durus ATCC 35681</name>
    <dbReference type="NCBI Taxonomy" id="1333534"/>
    <lineage>
        <taxon>Bacteria</taxon>
        <taxon>Bacillati</taxon>
        <taxon>Bacillota</taxon>
        <taxon>Bacilli</taxon>
        <taxon>Bacillales</taxon>
        <taxon>Paenibacillaceae</taxon>
        <taxon>Paenibacillus</taxon>
    </lineage>
</organism>